<evidence type="ECO:0000313" key="2">
    <source>
        <dbReference type="Proteomes" id="UP001632037"/>
    </source>
</evidence>
<sequence>MAREVCFQLVDVEGNAGTAVDCVDCADDEADVIDLRDAVKVKYGDSFLADIAASDLRVFKNWAAYDAKQQLQPSSLLTDLGKDEDDALIVQVPKGTTSMSSHSFYSSFLKPSDKNQALKKDVALWVDYLT</sequence>
<evidence type="ECO:0008006" key="3">
    <source>
        <dbReference type="Google" id="ProtNLM"/>
    </source>
</evidence>
<protein>
    <recommendedName>
        <fullName evidence="3">Ubiquitin-like domain-containing protein</fullName>
    </recommendedName>
</protein>
<evidence type="ECO:0000313" key="1">
    <source>
        <dbReference type="EMBL" id="KAL3667581.1"/>
    </source>
</evidence>
<name>A0ABD3FM91_9STRA</name>
<reference evidence="1 2" key="1">
    <citation type="submission" date="2024-09" db="EMBL/GenBank/DDBJ databases">
        <title>Genome sequencing and assembly of Phytophthora oleae, isolate VK10A, causative agent of rot of olive drupes.</title>
        <authorList>
            <person name="Conti Taguali S."/>
            <person name="Riolo M."/>
            <person name="La Spada F."/>
            <person name="Cacciola S.O."/>
            <person name="Dionisio G."/>
        </authorList>
    </citation>
    <scope>NUCLEOTIDE SEQUENCE [LARGE SCALE GENOMIC DNA]</scope>
    <source>
        <strain evidence="1 2">VK10A</strain>
    </source>
</reference>
<organism evidence="1 2">
    <name type="scientific">Phytophthora oleae</name>
    <dbReference type="NCBI Taxonomy" id="2107226"/>
    <lineage>
        <taxon>Eukaryota</taxon>
        <taxon>Sar</taxon>
        <taxon>Stramenopiles</taxon>
        <taxon>Oomycota</taxon>
        <taxon>Peronosporomycetes</taxon>
        <taxon>Peronosporales</taxon>
        <taxon>Peronosporaceae</taxon>
        <taxon>Phytophthora</taxon>
    </lineage>
</organism>
<gene>
    <name evidence="1" type="ORF">V7S43_007135</name>
</gene>
<dbReference type="EMBL" id="JBIMZQ010000013">
    <property type="protein sequence ID" value="KAL3667581.1"/>
    <property type="molecule type" value="Genomic_DNA"/>
</dbReference>
<keyword evidence="2" id="KW-1185">Reference proteome</keyword>
<accession>A0ABD3FM91</accession>
<dbReference type="AlphaFoldDB" id="A0ABD3FM91"/>
<dbReference type="Proteomes" id="UP001632037">
    <property type="component" value="Unassembled WGS sequence"/>
</dbReference>
<comment type="caution">
    <text evidence="1">The sequence shown here is derived from an EMBL/GenBank/DDBJ whole genome shotgun (WGS) entry which is preliminary data.</text>
</comment>
<proteinExistence type="predicted"/>